<sequence length="194" mass="21795">MTHAEQDTELIRDTDLIAVVLEDHRRFEARFAELEESADEAVGRKDLVDHVIAELVRHEVAVEQFMYPVARAKLPDGDAVVDRELAAHAEAEQVMKRLEGLGPADPEFEGLVAEMVEDVRRHMVEEEANLLPRLRECCDAEELQHWGYKVLAAKEFAPTRPHPHSPDKPPANLILGPGVGFVDKIRDALGDRDV</sequence>
<evidence type="ECO:0000313" key="2">
    <source>
        <dbReference type="EMBL" id="SDD18519.1"/>
    </source>
</evidence>
<dbReference type="EMBL" id="FNAD01000002">
    <property type="protein sequence ID" value="SDD18519.1"/>
    <property type="molecule type" value="Genomic_DNA"/>
</dbReference>
<protein>
    <submittedName>
        <fullName evidence="2">Hemerythrin HHE cation binding domain-containing protein</fullName>
    </submittedName>
</protein>
<dbReference type="PANTHER" id="PTHR35585:SF1">
    <property type="entry name" value="HHE DOMAIN PROTEIN (AFU_ORTHOLOGUE AFUA_4G00730)"/>
    <property type="match status" value="1"/>
</dbReference>
<reference evidence="3" key="1">
    <citation type="submission" date="2016-10" db="EMBL/GenBank/DDBJ databases">
        <authorList>
            <person name="Varghese N."/>
            <person name="Submissions S."/>
        </authorList>
    </citation>
    <scope>NUCLEOTIDE SEQUENCE [LARGE SCALE GENOMIC DNA]</scope>
    <source>
        <strain evidence="3">CGMCC 4.3516</strain>
    </source>
</reference>
<dbReference type="Proteomes" id="UP000198949">
    <property type="component" value="Unassembled WGS sequence"/>
</dbReference>
<dbReference type="PANTHER" id="PTHR35585">
    <property type="entry name" value="HHE DOMAIN PROTEIN (AFU_ORTHOLOGUE AFUA_4G00730)"/>
    <property type="match status" value="1"/>
</dbReference>
<name>A0A1G6SNR1_9ACTN</name>
<dbReference type="Gene3D" id="1.20.120.520">
    <property type="entry name" value="nmb1532 protein domain like"/>
    <property type="match status" value="1"/>
</dbReference>
<dbReference type="STRING" id="58114.SAMN05216270_102205"/>
<organism evidence="2 3">
    <name type="scientific">Glycomyces harbinensis</name>
    <dbReference type="NCBI Taxonomy" id="58114"/>
    <lineage>
        <taxon>Bacteria</taxon>
        <taxon>Bacillati</taxon>
        <taxon>Actinomycetota</taxon>
        <taxon>Actinomycetes</taxon>
        <taxon>Glycomycetales</taxon>
        <taxon>Glycomycetaceae</taxon>
        <taxon>Glycomyces</taxon>
    </lineage>
</organism>
<evidence type="ECO:0000259" key="1">
    <source>
        <dbReference type="Pfam" id="PF01814"/>
    </source>
</evidence>
<dbReference type="AlphaFoldDB" id="A0A1G6SNR1"/>
<gene>
    <name evidence="2" type="ORF">SAMN05216270_102205</name>
</gene>
<dbReference type="Pfam" id="PF01814">
    <property type="entry name" value="Hemerythrin"/>
    <property type="match status" value="1"/>
</dbReference>
<accession>A0A1G6SNR1</accession>
<dbReference type="InterPro" id="IPR012312">
    <property type="entry name" value="Hemerythrin-like"/>
</dbReference>
<dbReference type="RefSeq" id="WP_091029262.1">
    <property type="nucleotide sequence ID" value="NZ_FNAD01000002.1"/>
</dbReference>
<keyword evidence="3" id="KW-1185">Reference proteome</keyword>
<proteinExistence type="predicted"/>
<dbReference type="OrthoDB" id="9793637at2"/>
<evidence type="ECO:0000313" key="3">
    <source>
        <dbReference type="Proteomes" id="UP000198949"/>
    </source>
</evidence>
<feature type="domain" description="Hemerythrin-like" evidence="1">
    <location>
        <begin position="16"/>
        <end position="134"/>
    </location>
</feature>